<sequence>MNVPAPAGLLVVGDVVTDVLALHGQPPRPGTDTAADIVVAPGGSAANTAAWAAELGADVRLLARVGADTGGWHAARLRAAGVRPHLRTDPGRPGAVIIVLVDASGERTMLTSRGAGALLGPDDWDDALLEGVGWLHLSGYTLFTAPGRALARLALERAADRGVRVSVDPASTGFLAELGAERFLEAAGGAAVLFPNRDEAALLTGCQDAGTAAARLSGHFGLVVCKLGARGAVVAREGRLVARVPAVTARAVDSTGAGDAFAAGFLAAALAGRGAEAAAAAGCRAGALAVARVGGRPGPPGSPADPAR</sequence>
<dbReference type="RefSeq" id="WP_103941463.1">
    <property type="nucleotide sequence ID" value="NZ_FNVO01000014.1"/>
</dbReference>
<name>A0A1H6D8X0_9ACTN</name>
<keyword evidence="6" id="KW-1185">Reference proteome</keyword>
<keyword evidence="2" id="KW-0808">Transferase</keyword>
<dbReference type="AlphaFoldDB" id="A0A1H6D8X0"/>
<evidence type="ECO:0000256" key="2">
    <source>
        <dbReference type="ARBA" id="ARBA00022679"/>
    </source>
</evidence>
<organism evidence="5 6">
    <name type="scientific">Thermomonospora echinospora</name>
    <dbReference type="NCBI Taxonomy" id="1992"/>
    <lineage>
        <taxon>Bacteria</taxon>
        <taxon>Bacillati</taxon>
        <taxon>Actinomycetota</taxon>
        <taxon>Actinomycetes</taxon>
        <taxon>Streptosporangiales</taxon>
        <taxon>Thermomonosporaceae</taxon>
        <taxon>Thermomonospora</taxon>
    </lineage>
</organism>
<dbReference type="GO" id="GO:0016301">
    <property type="term" value="F:kinase activity"/>
    <property type="evidence" value="ECO:0007669"/>
    <property type="project" value="UniProtKB-KW"/>
</dbReference>
<evidence type="ECO:0000256" key="3">
    <source>
        <dbReference type="ARBA" id="ARBA00022777"/>
    </source>
</evidence>
<dbReference type="SUPFAM" id="SSF53613">
    <property type="entry name" value="Ribokinase-like"/>
    <property type="match status" value="1"/>
</dbReference>
<dbReference type="Proteomes" id="UP000236723">
    <property type="component" value="Unassembled WGS sequence"/>
</dbReference>
<protein>
    <submittedName>
        <fullName evidence="5">Sugar or nucleoside kinase, ribokinase family</fullName>
    </submittedName>
</protein>
<dbReference type="Gene3D" id="3.40.1190.20">
    <property type="match status" value="1"/>
</dbReference>
<accession>A0A1H6D8X0</accession>
<dbReference type="PANTHER" id="PTHR43320:SF3">
    <property type="entry name" value="CARBOHYDRATE KINASE PFKB DOMAIN-CONTAINING PROTEIN"/>
    <property type="match status" value="1"/>
</dbReference>
<keyword evidence="3 5" id="KW-0418">Kinase</keyword>
<evidence type="ECO:0000259" key="4">
    <source>
        <dbReference type="Pfam" id="PF00294"/>
    </source>
</evidence>
<dbReference type="InterPro" id="IPR002173">
    <property type="entry name" value="Carboh/pur_kinase_PfkB_CS"/>
</dbReference>
<dbReference type="OrthoDB" id="9775849at2"/>
<dbReference type="Pfam" id="PF00294">
    <property type="entry name" value="PfkB"/>
    <property type="match status" value="1"/>
</dbReference>
<comment type="similarity">
    <text evidence="1">Belongs to the carbohydrate kinase PfkB family.</text>
</comment>
<dbReference type="EMBL" id="FNVO01000014">
    <property type="protein sequence ID" value="SEG81672.1"/>
    <property type="molecule type" value="Genomic_DNA"/>
</dbReference>
<dbReference type="InterPro" id="IPR052700">
    <property type="entry name" value="Carb_kinase_PfkB-like"/>
</dbReference>
<gene>
    <name evidence="5" type="ORF">SAMN04489712_114114</name>
</gene>
<reference evidence="6" key="1">
    <citation type="submission" date="2016-10" db="EMBL/GenBank/DDBJ databases">
        <authorList>
            <person name="Varghese N."/>
            <person name="Submissions S."/>
        </authorList>
    </citation>
    <scope>NUCLEOTIDE SEQUENCE [LARGE SCALE GENOMIC DNA]</scope>
    <source>
        <strain evidence="6">DSM 43163</strain>
    </source>
</reference>
<dbReference type="PROSITE" id="PS00584">
    <property type="entry name" value="PFKB_KINASES_2"/>
    <property type="match status" value="1"/>
</dbReference>
<proteinExistence type="inferred from homology"/>
<dbReference type="PANTHER" id="PTHR43320">
    <property type="entry name" value="SUGAR KINASE"/>
    <property type="match status" value="1"/>
</dbReference>
<evidence type="ECO:0000313" key="5">
    <source>
        <dbReference type="EMBL" id="SEG81672.1"/>
    </source>
</evidence>
<dbReference type="InterPro" id="IPR011611">
    <property type="entry name" value="PfkB_dom"/>
</dbReference>
<evidence type="ECO:0000313" key="6">
    <source>
        <dbReference type="Proteomes" id="UP000236723"/>
    </source>
</evidence>
<evidence type="ECO:0000256" key="1">
    <source>
        <dbReference type="ARBA" id="ARBA00010688"/>
    </source>
</evidence>
<feature type="domain" description="Carbohydrate kinase PfkB" evidence="4">
    <location>
        <begin position="9"/>
        <end position="296"/>
    </location>
</feature>
<dbReference type="InterPro" id="IPR029056">
    <property type="entry name" value="Ribokinase-like"/>
</dbReference>